<gene>
    <name evidence="2" type="ORF">CYMTET_8191</name>
</gene>
<dbReference type="AlphaFoldDB" id="A0AAE0LG90"/>
<evidence type="ECO:0000313" key="3">
    <source>
        <dbReference type="Proteomes" id="UP001190700"/>
    </source>
</evidence>
<proteinExistence type="predicted"/>
<dbReference type="Proteomes" id="UP001190700">
    <property type="component" value="Unassembled WGS sequence"/>
</dbReference>
<feature type="compositionally biased region" description="Basic and acidic residues" evidence="1">
    <location>
        <begin position="217"/>
        <end position="232"/>
    </location>
</feature>
<comment type="caution">
    <text evidence="2">The sequence shown here is derived from an EMBL/GenBank/DDBJ whole genome shotgun (WGS) entry which is preliminary data.</text>
</comment>
<organism evidence="2 3">
    <name type="scientific">Cymbomonas tetramitiformis</name>
    <dbReference type="NCBI Taxonomy" id="36881"/>
    <lineage>
        <taxon>Eukaryota</taxon>
        <taxon>Viridiplantae</taxon>
        <taxon>Chlorophyta</taxon>
        <taxon>Pyramimonadophyceae</taxon>
        <taxon>Pyramimonadales</taxon>
        <taxon>Pyramimonadaceae</taxon>
        <taxon>Cymbomonas</taxon>
    </lineage>
</organism>
<keyword evidence="3" id="KW-1185">Reference proteome</keyword>
<feature type="region of interest" description="Disordered" evidence="1">
    <location>
        <begin position="1"/>
        <end position="25"/>
    </location>
</feature>
<evidence type="ECO:0000313" key="2">
    <source>
        <dbReference type="EMBL" id="KAK3284148.1"/>
    </source>
</evidence>
<accession>A0AAE0LG90</accession>
<evidence type="ECO:0000256" key="1">
    <source>
        <dbReference type="SAM" id="MobiDB-lite"/>
    </source>
</evidence>
<dbReference type="EMBL" id="LGRX02002481">
    <property type="protein sequence ID" value="KAK3284148.1"/>
    <property type="molecule type" value="Genomic_DNA"/>
</dbReference>
<protein>
    <submittedName>
        <fullName evidence="2">Uncharacterized protein</fullName>
    </submittedName>
</protein>
<sequence>MRAHRCSPDASDSVPAAHSVRSGHAPRPLPCCCAGAATAWSGRPPGHLPACLVPHGEWKKVSTRTRREREAWALRHFTAEEQRELAQHVGCVDLPQASGDTEGEPVGTKLFACAQFQDALGNFKKLLSSGVFDPSSTACASRMTEHYNKLTSITDLASDHWHEKLPLLALRSRRRGGPAASSVEWKEAHYERCWGEKQLEQAAEAEPSSAGNPVGDACKKESAFSEDSRPQSDDAAAAPAGRAKWRAHPRGFNTNSADGMGGLISDGEQSEW</sequence>
<feature type="region of interest" description="Disordered" evidence="1">
    <location>
        <begin position="201"/>
        <end position="272"/>
    </location>
</feature>
<reference evidence="2 3" key="1">
    <citation type="journal article" date="2015" name="Genome Biol. Evol.">
        <title>Comparative Genomics of a Bacterivorous Green Alga Reveals Evolutionary Causalities and Consequences of Phago-Mixotrophic Mode of Nutrition.</title>
        <authorList>
            <person name="Burns J.A."/>
            <person name="Paasch A."/>
            <person name="Narechania A."/>
            <person name="Kim E."/>
        </authorList>
    </citation>
    <scope>NUCLEOTIDE SEQUENCE [LARGE SCALE GENOMIC DNA]</scope>
    <source>
        <strain evidence="2 3">PLY_AMNH</strain>
    </source>
</reference>
<name>A0AAE0LG90_9CHLO</name>